<dbReference type="EMBL" id="WJQR01000002">
    <property type="protein sequence ID" value="MRI80869.1"/>
    <property type="molecule type" value="Genomic_DNA"/>
</dbReference>
<evidence type="ECO:0000313" key="4">
    <source>
        <dbReference type="Proteomes" id="UP000469870"/>
    </source>
</evidence>
<dbReference type="InterPro" id="IPR029787">
    <property type="entry name" value="Nucleotide_cyclase"/>
</dbReference>
<feature type="transmembrane region" description="Helical" evidence="1">
    <location>
        <begin position="130"/>
        <end position="151"/>
    </location>
</feature>
<dbReference type="CDD" id="cd01949">
    <property type="entry name" value="GGDEF"/>
    <property type="match status" value="1"/>
</dbReference>
<feature type="transmembrane region" description="Helical" evidence="1">
    <location>
        <begin position="67"/>
        <end position="92"/>
    </location>
</feature>
<dbReference type="AlphaFoldDB" id="A0A844BTK8"/>
<dbReference type="SUPFAM" id="SSF55073">
    <property type="entry name" value="Nucleotide cyclase"/>
    <property type="match status" value="1"/>
</dbReference>
<dbReference type="GO" id="GO:0043709">
    <property type="term" value="P:cell adhesion involved in single-species biofilm formation"/>
    <property type="evidence" value="ECO:0007669"/>
    <property type="project" value="TreeGrafter"/>
</dbReference>
<dbReference type="PANTHER" id="PTHR45138">
    <property type="entry name" value="REGULATORY COMPONENTS OF SENSORY TRANSDUCTION SYSTEM"/>
    <property type="match status" value="1"/>
</dbReference>
<keyword evidence="1" id="KW-1133">Transmembrane helix</keyword>
<dbReference type="RefSeq" id="WP_153861347.1">
    <property type="nucleotide sequence ID" value="NZ_WJQR01000002.1"/>
</dbReference>
<feature type="transmembrane region" description="Helical" evidence="1">
    <location>
        <begin position="33"/>
        <end position="55"/>
    </location>
</feature>
<dbReference type="Proteomes" id="UP000469870">
    <property type="component" value="Unassembled WGS sequence"/>
</dbReference>
<sequence length="346" mass="39824">MNTVIMINLAIILIDFYFIIKIGRQLVLYNKGSFWNSLLIIAIQVMVAITMLHYSPEILGIRFDFRIILYTLLMKHLGRKITLPTIAIMGVYRYFSPGLMTSEMNVIFTIFLLVTLPSLYEFVTKYFSDLMQVLMINYIYLLVIMPTYIYRLESMSLLLQTVAVVWVTMTGSIIFISYIIRDIIRQYGLATFDSLSQLYNNRQLQENLLGLSKNSRGYALAIIDIDDFKHYNDQYGHLAGDELIRQVGGLLKSLSNPHATAYRYGGEEFVLIVKDTDGKTTYKIAQQIMRDLRHLKIYSQEEVLEITASLGIAYQQENEPLTSTFRRADQALYTAKLNGKDQIVIG</sequence>
<proteinExistence type="predicted"/>
<evidence type="ECO:0000259" key="2">
    <source>
        <dbReference type="PROSITE" id="PS50887"/>
    </source>
</evidence>
<dbReference type="NCBIfam" id="TIGR00254">
    <property type="entry name" value="GGDEF"/>
    <property type="match status" value="1"/>
</dbReference>
<evidence type="ECO:0000256" key="1">
    <source>
        <dbReference type="SAM" id="Phobius"/>
    </source>
</evidence>
<reference evidence="3 4" key="1">
    <citation type="submission" date="2019-11" db="EMBL/GenBank/DDBJ databases">
        <title>Characterisation of Fundicoccus ignavus gen. nov. sp. nov., a novel genus of the family Aerococcaceae isolated from bulk tank milk.</title>
        <authorList>
            <person name="Siebert A."/>
            <person name="Huptas C."/>
            <person name="Wenning M."/>
            <person name="Scherer S."/>
            <person name="Doll E.V."/>
        </authorList>
    </citation>
    <scope>NUCLEOTIDE SEQUENCE [LARGE SCALE GENOMIC DNA]</scope>
    <source>
        <strain evidence="3 4">DSM 109653</strain>
    </source>
</reference>
<dbReference type="PROSITE" id="PS50887">
    <property type="entry name" value="GGDEF"/>
    <property type="match status" value="1"/>
</dbReference>
<dbReference type="FunFam" id="3.30.70.270:FF:000001">
    <property type="entry name" value="Diguanylate cyclase domain protein"/>
    <property type="match status" value="1"/>
</dbReference>
<gene>
    <name evidence="3" type="ORF">GIY11_02350</name>
</gene>
<keyword evidence="1" id="KW-0812">Transmembrane</keyword>
<feature type="transmembrane region" description="Helical" evidence="1">
    <location>
        <begin position="7"/>
        <end position="27"/>
    </location>
</feature>
<dbReference type="GO" id="GO:1902201">
    <property type="term" value="P:negative regulation of bacterial-type flagellum-dependent cell motility"/>
    <property type="evidence" value="ECO:0007669"/>
    <property type="project" value="TreeGrafter"/>
</dbReference>
<feature type="transmembrane region" description="Helical" evidence="1">
    <location>
        <begin position="157"/>
        <end position="180"/>
    </location>
</feature>
<dbReference type="GO" id="GO:0005886">
    <property type="term" value="C:plasma membrane"/>
    <property type="evidence" value="ECO:0007669"/>
    <property type="project" value="TreeGrafter"/>
</dbReference>
<feature type="transmembrane region" description="Helical" evidence="1">
    <location>
        <begin position="104"/>
        <end position="123"/>
    </location>
</feature>
<accession>A0A844BTK8</accession>
<feature type="domain" description="GGDEF" evidence="2">
    <location>
        <begin position="216"/>
        <end position="346"/>
    </location>
</feature>
<dbReference type="SMART" id="SM00267">
    <property type="entry name" value="GGDEF"/>
    <property type="match status" value="1"/>
</dbReference>
<organism evidence="3 4">
    <name type="scientific">Fundicoccus ignavus</name>
    <dbReference type="NCBI Taxonomy" id="2664442"/>
    <lineage>
        <taxon>Bacteria</taxon>
        <taxon>Bacillati</taxon>
        <taxon>Bacillota</taxon>
        <taxon>Bacilli</taxon>
        <taxon>Lactobacillales</taxon>
        <taxon>Aerococcaceae</taxon>
        <taxon>Fundicoccus</taxon>
    </lineage>
</organism>
<keyword evidence="1" id="KW-0472">Membrane</keyword>
<dbReference type="Pfam" id="PF00990">
    <property type="entry name" value="GGDEF"/>
    <property type="match status" value="1"/>
</dbReference>
<dbReference type="InterPro" id="IPR050469">
    <property type="entry name" value="Diguanylate_Cyclase"/>
</dbReference>
<dbReference type="Gene3D" id="3.30.70.270">
    <property type="match status" value="1"/>
</dbReference>
<protein>
    <submittedName>
        <fullName evidence="3">Diguanylate cyclase</fullName>
    </submittedName>
</protein>
<evidence type="ECO:0000313" key="3">
    <source>
        <dbReference type="EMBL" id="MRI80869.1"/>
    </source>
</evidence>
<dbReference type="PANTHER" id="PTHR45138:SF2">
    <property type="entry name" value="DIGUANYLATE CYCLASE VDCA"/>
    <property type="match status" value="1"/>
</dbReference>
<dbReference type="InterPro" id="IPR043128">
    <property type="entry name" value="Rev_trsase/Diguanyl_cyclase"/>
</dbReference>
<dbReference type="GO" id="GO:0052621">
    <property type="term" value="F:diguanylate cyclase activity"/>
    <property type="evidence" value="ECO:0007669"/>
    <property type="project" value="TreeGrafter"/>
</dbReference>
<dbReference type="InterPro" id="IPR000160">
    <property type="entry name" value="GGDEF_dom"/>
</dbReference>
<comment type="caution">
    <text evidence="3">The sequence shown here is derived from an EMBL/GenBank/DDBJ whole genome shotgun (WGS) entry which is preliminary data.</text>
</comment>
<name>A0A844BTK8_9LACT</name>